<proteinExistence type="predicted"/>
<evidence type="ECO:0000313" key="7">
    <source>
        <dbReference type="Proteomes" id="UP001431313"/>
    </source>
</evidence>
<organism evidence="6 7">
    <name type="scientific">Streptomyces pyxinae</name>
    <dbReference type="NCBI Taxonomy" id="2970734"/>
    <lineage>
        <taxon>Bacteria</taxon>
        <taxon>Bacillati</taxon>
        <taxon>Actinomycetota</taxon>
        <taxon>Actinomycetes</taxon>
        <taxon>Kitasatosporales</taxon>
        <taxon>Streptomycetaceae</taxon>
        <taxon>Streptomyces</taxon>
    </lineage>
</organism>
<evidence type="ECO:0000256" key="2">
    <source>
        <dbReference type="ARBA" id="ARBA00023082"/>
    </source>
</evidence>
<keyword evidence="2" id="KW-0731">Sigma factor</keyword>
<gene>
    <name evidence="6" type="ORF">NX801_23510</name>
</gene>
<protein>
    <submittedName>
        <fullName evidence="6">Sigma-70 family RNA polymerase sigma factor</fullName>
    </submittedName>
</protein>
<dbReference type="Gene3D" id="1.20.140.160">
    <property type="match status" value="1"/>
</dbReference>
<dbReference type="InterPro" id="IPR007630">
    <property type="entry name" value="RNA_pol_sigma70_r4"/>
</dbReference>
<evidence type="ECO:0000313" key="6">
    <source>
        <dbReference type="EMBL" id="MCS0638571.1"/>
    </source>
</evidence>
<dbReference type="InterPro" id="IPR000943">
    <property type="entry name" value="RNA_pol_sigma70"/>
</dbReference>
<feature type="non-terminal residue" evidence="6">
    <location>
        <position position="1"/>
    </location>
</feature>
<keyword evidence="4" id="KW-0804">Transcription</keyword>
<dbReference type="PANTHER" id="PTHR30385:SF4">
    <property type="entry name" value="RNA POLYMERASE SIGMA-E FACTOR"/>
    <property type="match status" value="1"/>
</dbReference>
<dbReference type="CDD" id="cd06171">
    <property type="entry name" value="Sigma70_r4"/>
    <property type="match status" value="1"/>
</dbReference>
<dbReference type="Proteomes" id="UP001431313">
    <property type="component" value="Unassembled WGS sequence"/>
</dbReference>
<name>A0ABT2CMT0_9ACTN</name>
<sequence length="67" mass="7794">ELAENFHALAPLIADLDDRDRQILHLRFVEELTQSQIGERLGCSQMHVSRLLSRTLKRLREGLLTNR</sequence>
<evidence type="ECO:0000256" key="4">
    <source>
        <dbReference type="ARBA" id="ARBA00023163"/>
    </source>
</evidence>
<reference evidence="6" key="1">
    <citation type="submission" date="2022-08" db="EMBL/GenBank/DDBJ databases">
        <authorList>
            <person name="Somphong A."/>
            <person name="Phongsopitanun W."/>
        </authorList>
    </citation>
    <scope>NUCLEOTIDE SEQUENCE</scope>
    <source>
        <strain evidence="6">LP05-1</strain>
    </source>
</reference>
<dbReference type="SUPFAM" id="SSF88659">
    <property type="entry name" value="Sigma3 and sigma4 domains of RNA polymerase sigma factors"/>
    <property type="match status" value="1"/>
</dbReference>
<keyword evidence="7" id="KW-1185">Reference proteome</keyword>
<dbReference type="PANTHER" id="PTHR30385">
    <property type="entry name" value="SIGMA FACTOR F FLAGELLAR"/>
    <property type="match status" value="1"/>
</dbReference>
<comment type="caution">
    <text evidence="6">The sequence shown here is derived from an EMBL/GenBank/DDBJ whole genome shotgun (WGS) entry which is preliminary data.</text>
</comment>
<dbReference type="Pfam" id="PF04545">
    <property type="entry name" value="Sigma70_r4"/>
    <property type="match status" value="1"/>
</dbReference>
<keyword evidence="3" id="KW-0238">DNA-binding</keyword>
<dbReference type="InterPro" id="IPR013324">
    <property type="entry name" value="RNA_pol_sigma_r3/r4-like"/>
</dbReference>
<accession>A0ABT2CMT0</accession>
<dbReference type="NCBIfam" id="TIGR02937">
    <property type="entry name" value="sigma70-ECF"/>
    <property type="match status" value="1"/>
</dbReference>
<dbReference type="RefSeq" id="WP_258789863.1">
    <property type="nucleotide sequence ID" value="NZ_JANUGQ010000023.1"/>
</dbReference>
<evidence type="ECO:0000256" key="3">
    <source>
        <dbReference type="ARBA" id="ARBA00023125"/>
    </source>
</evidence>
<dbReference type="EMBL" id="JANUGQ010000023">
    <property type="protein sequence ID" value="MCS0638571.1"/>
    <property type="molecule type" value="Genomic_DNA"/>
</dbReference>
<dbReference type="InterPro" id="IPR014284">
    <property type="entry name" value="RNA_pol_sigma-70_dom"/>
</dbReference>
<evidence type="ECO:0000256" key="1">
    <source>
        <dbReference type="ARBA" id="ARBA00023015"/>
    </source>
</evidence>
<dbReference type="PRINTS" id="PR00046">
    <property type="entry name" value="SIGMA70FCT"/>
</dbReference>
<keyword evidence="1" id="KW-0805">Transcription regulation</keyword>
<feature type="domain" description="RNA polymerase sigma-70 region 4" evidence="5">
    <location>
        <begin position="13"/>
        <end position="61"/>
    </location>
</feature>
<evidence type="ECO:0000259" key="5">
    <source>
        <dbReference type="Pfam" id="PF04545"/>
    </source>
</evidence>